<comment type="caution">
    <text evidence="2">The sequence shown here is derived from an EMBL/GenBank/DDBJ whole genome shotgun (WGS) entry which is preliminary data.</text>
</comment>
<dbReference type="InterPro" id="IPR021067">
    <property type="entry name" value="Glycosyltransferase"/>
</dbReference>
<dbReference type="InterPro" id="IPR029044">
    <property type="entry name" value="Nucleotide-diphossugar_trans"/>
</dbReference>
<evidence type="ECO:0000313" key="2">
    <source>
        <dbReference type="EMBL" id="GMF52505.1"/>
    </source>
</evidence>
<dbReference type="EMBL" id="BSXT01003095">
    <property type="protein sequence ID" value="GMF52505.1"/>
    <property type="molecule type" value="Genomic_DNA"/>
</dbReference>
<dbReference type="Gene3D" id="2.60.120.620">
    <property type="entry name" value="q2cbj1_9rhob like domain"/>
    <property type="match status" value="1"/>
</dbReference>
<gene>
    <name evidence="2" type="ORF">Pfra01_002151500</name>
</gene>
<dbReference type="InterPro" id="IPR044862">
    <property type="entry name" value="Pro_4_hyd_alph_FE2OG_OXY"/>
</dbReference>
<dbReference type="CDD" id="cd00761">
    <property type="entry name" value="Glyco_tranf_GTA_type"/>
    <property type="match status" value="1"/>
</dbReference>
<dbReference type="SUPFAM" id="SSF53448">
    <property type="entry name" value="Nucleotide-diphospho-sugar transferases"/>
    <property type="match status" value="1"/>
</dbReference>
<keyword evidence="3" id="KW-1185">Reference proteome</keyword>
<evidence type="ECO:0000313" key="3">
    <source>
        <dbReference type="Proteomes" id="UP001165121"/>
    </source>
</evidence>
<dbReference type="PANTHER" id="PTHR34496:SF9">
    <property type="entry name" value="[SKP1-PROTEIN]-HYDROXYPROLINE N-ACETYLGLUCOSAMINYLTRANSFERASE"/>
    <property type="match status" value="1"/>
</dbReference>
<dbReference type="Gene3D" id="3.90.550.10">
    <property type="entry name" value="Spore Coat Polysaccharide Biosynthesis Protein SpsA, Chain A"/>
    <property type="match status" value="1"/>
</dbReference>
<dbReference type="Pfam" id="PF13640">
    <property type="entry name" value="2OG-FeII_Oxy_3"/>
    <property type="match status" value="1"/>
</dbReference>
<proteinExistence type="predicted"/>
<dbReference type="OrthoDB" id="76265at2759"/>
<feature type="domain" description="Prolyl 4-hydroxylase alpha subunit Fe(2+) 2OG dioxygenase" evidence="1">
    <location>
        <begin position="6"/>
        <end position="79"/>
    </location>
</feature>
<accession>A0A9W6Y4U5</accession>
<dbReference type="AlphaFoldDB" id="A0A9W6Y4U5"/>
<dbReference type="Pfam" id="PF11397">
    <property type="entry name" value="GlcNAc"/>
    <property type="match status" value="2"/>
</dbReference>
<name>A0A9W6Y4U5_9STRA</name>
<organism evidence="2 3">
    <name type="scientific">Phytophthora fragariaefolia</name>
    <dbReference type="NCBI Taxonomy" id="1490495"/>
    <lineage>
        <taxon>Eukaryota</taxon>
        <taxon>Sar</taxon>
        <taxon>Stramenopiles</taxon>
        <taxon>Oomycota</taxon>
        <taxon>Peronosporomycetes</taxon>
        <taxon>Peronosporales</taxon>
        <taxon>Peronosporaceae</taxon>
        <taxon>Phytophthora</taxon>
    </lineage>
</organism>
<dbReference type="Proteomes" id="UP001165121">
    <property type="component" value="Unassembled WGS sequence"/>
</dbReference>
<evidence type="ECO:0000259" key="1">
    <source>
        <dbReference type="Pfam" id="PF13640"/>
    </source>
</evidence>
<dbReference type="PANTHER" id="PTHR34496">
    <property type="entry name" value="GLCNAC TRANSFERASE-RELATED"/>
    <property type="match status" value="1"/>
</dbReference>
<protein>
    <submittedName>
        <fullName evidence="2">Unnamed protein product</fullName>
    </submittedName>
</protein>
<sequence>MSKNGLLRLVTCVYYLNDAWEPGHGGELRVHLKDSEFLPGCHWDVPPELDTLVMFRSLDVEHEVLPTFRERKAVTIWYYGNPPKSSSFRSKPEGGTTDAVLRPLPSASGKQLSHAEQASIFVAIPSYRDPECRHTLDNLLAQAAFPARVSVGICLQVDDADDTKAYIEHKYTTAQVRVHQVDYRIAAGPCVARAQAQQLYEGEEYYLQVDSHMRFRPGWDCFLINELGKCPGTKPILTTPPSSLFWAAGFAFSSATVIKDVPYDESLRFLFFGEESSMAARLWTSGWNFFAPAEAVVYHLWTRAYRPVFQELEDEKTKQWRTASSQYVKQLLHVGPTAENSANTVSAGKYALGTERSFESYQKHIGVNFTTREIEWRAEWGNLDPIHFDLKAHAGKTLTPA</sequence>
<reference evidence="2" key="1">
    <citation type="submission" date="2023-04" db="EMBL/GenBank/DDBJ databases">
        <title>Phytophthora fragariaefolia NBRC 109709.</title>
        <authorList>
            <person name="Ichikawa N."/>
            <person name="Sato H."/>
            <person name="Tonouchi N."/>
        </authorList>
    </citation>
    <scope>NUCLEOTIDE SEQUENCE</scope>
    <source>
        <strain evidence="2">NBRC 109709</strain>
    </source>
</reference>